<feature type="transmembrane region" description="Helical" evidence="1">
    <location>
        <begin position="91"/>
        <end position="114"/>
    </location>
</feature>
<sequence>MLRRLLIAWIGNVAALFVAAGLLDGIDYGDSWWALLLAALVFSVVNWLVRPVVTVLSLPVIILTLGIALFFVNLLMLYITSWLVPDFTIAGFGSAVGATIIVWAVNAVLSATVFRRIKDED</sequence>
<protein>
    <recommendedName>
        <fullName evidence="4">Phage holin family protein</fullName>
    </recommendedName>
</protein>
<proteinExistence type="predicted"/>
<dbReference type="EMBL" id="CP087164">
    <property type="protein sequence ID" value="UGS38184.1"/>
    <property type="molecule type" value="Genomic_DNA"/>
</dbReference>
<keyword evidence="1" id="KW-0812">Transmembrane</keyword>
<feature type="transmembrane region" description="Helical" evidence="1">
    <location>
        <begin position="32"/>
        <end position="49"/>
    </location>
</feature>
<feature type="transmembrane region" description="Helical" evidence="1">
    <location>
        <begin position="7"/>
        <end position="26"/>
    </location>
</feature>
<keyword evidence="1" id="KW-0472">Membrane</keyword>
<dbReference type="RefSeq" id="WP_259312213.1">
    <property type="nucleotide sequence ID" value="NZ_CP087164.1"/>
</dbReference>
<dbReference type="PANTHER" id="PTHR37309:SF1">
    <property type="entry name" value="SLR0284 PROTEIN"/>
    <property type="match status" value="1"/>
</dbReference>
<dbReference type="InterPro" id="IPR007165">
    <property type="entry name" value="Phage_holin_4_2"/>
</dbReference>
<reference evidence="2" key="1">
    <citation type="journal article" date="2022" name="Int. J. Syst. Evol. Microbiol.">
        <title>Pseudomonas aegrilactucae sp. nov. and Pseudomonas morbosilactucae sp. nov., pathogens causing bacterial rot of lettuce in Japan.</title>
        <authorList>
            <person name="Sawada H."/>
            <person name="Fujikawa T."/>
            <person name="Satou M."/>
        </authorList>
    </citation>
    <scope>NUCLEOTIDE SEQUENCE</scope>
    <source>
        <strain evidence="2">0166_1</strain>
    </source>
</reference>
<dbReference type="KEGG" id="sbae:DSM104329_04607"/>
<organism evidence="2 3">
    <name type="scientific">Capillimicrobium parvum</name>
    <dbReference type="NCBI Taxonomy" id="2884022"/>
    <lineage>
        <taxon>Bacteria</taxon>
        <taxon>Bacillati</taxon>
        <taxon>Actinomycetota</taxon>
        <taxon>Thermoleophilia</taxon>
        <taxon>Solirubrobacterales</taxon>
        <taxon>Capillimicrobiaceae</taxon>
        <taxon>Capillimicrobium</taxon>
    </lineage>
</organism>
<dbReference type="Proteomes" id="UP001162834">
    <property type="component" value="Chromosome"/>
</dbReference>
<name>A0A9E6Y151_9ACTN</name>
<keyword evidence="1" id="KW-1133">Transmembrane helix</keyword>
<gene>
    <name evidence="2" type="ORF">DSM104329_04607</name>
</gene>
<dbReference type="Pfam" id="PF04020">
    <property type="entry name" value="Phage_holin_4_2"/>
    <property type="match status" value="1"/>
</dbReference>
<evidence type="ECO:0000256" key="1">
    <source>
        <dbReference type="SAM" id="Phobius"/>
    </source>
</evidence>
<feature type="transmembrane region" description="Helical" evidence="1">
    <location>
        <begin position="56"/>
        <end position="79"/>
    </location>
</feature>
<dbReference type="PANTHER" id="PTHR37309">
    <property type="entry name" value="SLR0284 PROTEIN"/>
    <property type="match status" value="1"/>
</dbReference>
<evidence type="ECO:0000313" key="3">
    <source>
        <dbReference type="Proteomes" id="UP001162834"/>
    </source>
</evidence>
<evidence type="ECO:0000313" key="2">
    <source>
        <dbReference type="EMBL" id="UGS38184.1"/>
    </source>
</evidence>
<keyword evidence="3" id="KW-1185">Reference proteome</keyword>
<evidence type="ECO:0008006" key="4">
    <source>
        <dbReference type="Google" id="ProtNLM"/>
    </source>
</evidence>
<accession>A0A9E6Y151</accession>
<dbReference type="AlphaFoldDB" id="A0A9E6Y151"/>